<comment type="caution">
    <text evidence="2">The sequence shown here is derived from an EMBL/GenBank/DDBJ whole genome shotgun (WGS) entry which is preliminary data.</text>
</comment>
<dbReference type="AlphaFoldDB" id="A0A090V5D8"/>
<dbReference type="InterPro" id="IPR050077">
    <property type="entry name" value="LexA_repressor"/>
</dbReference>
<dbReference type="PANTHER" id="PTHR33516">
    <property type="entry name" value="LEXA REPRESSOR"/>
    <property type="match status" value="1"/>
</dbReference>
<dbReference type="InterPro" id="IPR036390">
    <property type="entry name" value="WH_DNA-bd_sf"/>
</dbReference>
<dbReference type="Gene3D" id="1.10.10.10">
    <property type="entry name" value="Winged helix-like DNA-binding domain superfamily/Winged helix DNA-binding domain"/>
    <property type="match status" value="1"/>
</dbReference>
<organism evidence="2 3">
    <name type="scientific">Pseudescherichia vulneris NBRC 102420</name>
    <dbReference type="NCBI Taxonomy" id="1115515"/>
    <lineage>
        <taxon>Bacteria</taxon>
        <taxon>Pseudomonadati</taxon>
        <taxon>Pseudomonadota</taxon>
        <taxon>Gammaproteobacteria</taxon>
        <taxon>Enterobacterales</taxon>
        <taxon>Enterobacteriaceae</taxon>
        <taxon>Pseudescherichia</taxon>
    </lineage>
</organism>
<dbReference type="eggNOG" id="COG1974">
    <property type="taxonomic scope" value="Bacteria"/>
</dbReference>
<dbReference type="RefSeq" id="WP_072015234.1">
    <property type="nucleotide sequence ID" value="NZ_BBMZ01000011.1"/>
</dbReference>
<protein>
    <submittedName>
        <fullName evidence="2">Repressor LexA</fullName>
    </submittedName>
</protein>
<dbReference type="SUPFAM" id="SSF46785">
    <property type="entry name" value="Winged helix' DNA-binding domain"/>
    <property type="match status" value="1"/>
</dbReference>
<dbReference type="GO" id="GO:0004252">
    <property type="term" value="F:serine-type endopeptidase activity"/>
    <property type="evidence" value="ECO:0007669"/>
    <property type="project" value="InterPro"/>
</dbReference>
<keyword evidence="3" id="KW-1185">Reference proteome</keyword>
<dbReference type="InterPro" id="IPR006199">
    <property type="entry name" value="LexA_DNA-bd_dom"/>
</dbReference>
<name>A0A090V5D8_PSEVU</name>
<feature type="domain" description="LexA repressor DNA-binding" evidence="1">
    <location>
        <begin position="1"/>
        <end position="65"/>
    </location>
</feature>
<dbReference type="Pfam" id="PF01726">
    <property type="entry name" value="LexA_DNA_bind"/>
    <property type="match status" value="1"/>
</dbReference>
<evidence type="ECO:0000259" key="1">
    <source>
        <dbReference type="Pfam" id="PF01726"/>
    </source>
</evidence>
<proteinExistence type="predicted"/>
<evidence type="ECO:0000313" key="2">
    <source>
        <dbReference type="EMBL" id="GAL58469.1"/>
    </source>
</evidence>
<dbReference type="EMBL" id="BBMZ01000011">
    <property type="protein sequence ID" value="GAL58469.1"/>
    <property type="molecule type" value="Genomic_DNA"/>
</dbReference>
<reference evidence="2 3" key="1">
    <citation type="submission" date="2014-09" db="EMBL/GenBank/DDBJ databases">
        <title>Whole genome shotgun sequence of Escherichia vulneris NBRC 102420.</title>
        <authorList>
            <person name="Yoshida Y."/>
            <person name="Hosoyama A."/>
            <person name="Tsuchikane K."/>
            <person name="Ohji S."/>
            <person name="Ichikawa N."/>
            <person name="Kimura A."/>
            <person name="Yamazoe A."/>
            <person name="Ezaki T."/>
            <person name="Fujita N."/>
        </authorList>
    </citation>
    <scope>NUCLEOTIDE SEQUENCE [LARGE SCALE GENOMIC DNA]</scope>
    <source>
        <strain evidence="2 3">NBRC 102420</strain>
    </source>
</reference>
<dbReference type="InterPro" id="IPR036388">
    <property type="entry name" value="WH-like_DNA-bd_sf"/>
</dbReference>
<dbReference type="Proteomes" id="UP000029462">
    <property type="component" value="Unassembled WGS sequence"/>
</dbReference>
<dbReference type="GO" id="GO:0006508">
    <property type="term" value="P:proteolysis"/>
    <property type="evidence" value="ECO:0007669"/>
    <property type="project" value="InterPro"/>
</dbReference>
<accession>A0A090V5D8</accession>
<dbReference type="PANTHER" id="PTHR33516:SF2">
    <property type="entry name" value="LEXA REPRESSOR-RELATED"/>
    <property type="match status" value="1"/>
</dbReference>
<evidence type="ECO:0000313" key="3">
    <source>
        <dbReference type="Proteomes" id="UP000029462"/>
    </source>
</evidence>
<dbReference type="STRING" id="1115515.EV102420_11_00390"/>
<sequence length="80" mass="8789">MKQLTVRQQEVLDLLVKYQNEHGYAPTITELARLMGVASSNAAAQQLRALHRKGAISLIPAAHRGISIINQASQLAQEEK</sequence>
<gene>
    <name evidence="2" type="primary">lexA</name>
    <name evidence="2" type="ORF">EV102420_11_00390</name>
</gene>